<organism evidence="4">
    <name type="scientific">Melampsora larici-populina (strain 98AG31 / pathotype 3-4-7)</name>
    <name type="common">Poplar leaf rust fungus</name>
    <dbReference type="NCBI Taxonomy" id="747676"/>
    <lineage>
        <taxon>Eukaryota</taxon>
        <taxon>Fungi</taxon>
        <taxon>Dikarya</taxon>
        <taxon>Basidiomycota</taxon>
        <taxon>Pucciniomycotina</taxon>
        <taxon>Pucciniomycetes</taxon>
        <taxon>Pucciniales</taxon>
        <taxon>Melampsoraceae</taxon>
        <taxon>Melampsora</taxon>
    </lineage>
</organism>
<dbReference type="KEGG" id="mlr:MELLADRAFT_93853"/>
<reference evidence="4" key="1">
    <citation type="journal article" date="2011" name="Proc. Natl. Acad. Sci. U.S.A.">
        <title>Obligate biotrophy features unraveled by the genomic analysis of rust fungi.</title>
        <authorList>
            <person name="Duplessis S."/>
            <person name="Cuomo C.A."/>
            <person name="Lin Y.-C."/>
            <person name="Aerts A."/>
            <person name="Tisserant E."/>
            <person name="Veneault-Fourrey C."/>
            <person name="Joly D.L."/>
            <person name="Hacquard S."/>
            <person name="Amselem J."/>
            <person name="Cantarel B.L."/>
            <person name="Chiu R."/>
            <person name="Coutinho P.M."/>
            <person name="Feau N."/>
            <person name="Field M."/>
            <person name="Frey P."/>
            <person name="Gelhaye E."/>
            <person name="Goldberg J."/>
            <person name="Grabherr M.G."/>
            <person name="Kodira C.D."/>
            <person name="Kohler A."/>
            <person name="Kuees U."/>
            <person name="Lindquist E.A."/>
            <person name="Lucas S.M."/>
            <person name="Mago R."/>
            <person name="Mauceli E."/>
            <person name="Morin E."/>
            <person name="Murat C."/>
            <person name="Pangilinan J.L."/>
            <person name="Park R."/>
            <person name="Pearson M."/>
            <person name="Quesneville H."/>
            <person name="Rouhier N."/>
            <person name="Sakthikumar S."/>
            <person name="Salamov A.A."/>
            <person name="Schmutz J."/>
            <person name="Selles B."/>
            <person name="Shapiro H."/>
            <person name="Tanguay P."/>
            <person name="Tuskan G.A."/>
            <person name="Henrissat B."/>
            <person name="Van de Peer Y."/>
            <person name="Rouze P."/>
            <person name="Ellis J.G."/>
            <person name="Dodds P.N."/>
            <person name="Schein J.E."/>
            <person name="Zhong S."/>
            <person name="Hamelin R.C."/>
            <person name="Grigoriev I.V."/>
            <person name="Szabo L.J."/>
            <person name="Martin F."/>
        </authorList>
    </citation>
    <scope>NUCLEOTIDE SEQUENCE [LARGE SCALE GENOMIC DNA]</scope>
    <source>
        <strain evidence="4">98AG31 / pathotype 3-4-7</strain>
    </source>
</reference>
<sequence>MNEIHYTMTTTSSNNAFKINSTTTSEDPLMMKAKFSHRLHVPILRAATRQPIHKHNFTNTPISAIILSLNSYGAFLPLISESVSTFRKIPYNSRGTSNNVFDPSNPSNNKQAMLDWLRINHPMTPIKSNANKAEVAKIVREQQPQFFPNPSSDAPAQFIAQDIKPQYPSLKNLPASSLMNSQLADQSGQMAKRAASQDLVPDNPQKRIGIDPDVKVSGKTRPVSKLTKKKTVGQQKSSSRLKPSKTMPGPPNSELPTSTKNSKPSMQSGTILPDWRHGASISSSKTSSLSDVSNQEERQELEALKKSIFSPPVNQVITVSQASKFKTSQTDSESAMANPFFETHTSKRVADSIGPKTPNKTNAKGDLKHTPCVPEDMDLIHFSDTEVFEVGNLVIGRDIPAIDIETNHISPKKKSGVDVFREEQQREEKVRTLEERIVKLETSLGAIDKSLNKQLFEDLQKPQVDASVITHHSSLLEQARETIDSLESKVATLEVRVTEFQHNLDSAHGKIKAHEQIIRTLLEGCESNMEEEYDSDSDDEELDHDSNKSSD</sequence>
<dbReference type="InParanoid" id="F4S5H4"/>
<evidence type="ECO:0000313" key="4">
    <source>
        <dbReference type="Proteomes" id="UP000001072"/>
    </source>
</evidence>
<accession>F4S5H4</accession>
<dbReference type="RefSeq" id="XP_007416624.1">
    <property type="nucleotide sequence ID" value="XM_007416562.1"/>
</dbReference>
<feature type="region of interest" description="Disordered" evidence="2">
    <location>
        <begin position="350"/>
        <end position="369"/>
    </location>
</feature>
<keyword evidence="4" id="KW-1185">Reference proteome</keyword>
<dbReference type="EMBL" id="GL883151">
    <property type="protein sequence ID" value="EGG00026.1"/>
    <property type="molecule type" value="Genomic_DNA"/>
</dbReference>
<protein>
    <submittedName>
        <fullName evidence="3">Uncharacterized protein</fullName>
    </submittedName>
</protein>
<gene>
    <name evidence="3" type="ORF">MELLADRAFT_93853</name>
</gene>
<evidence type="ECO:0000256" key="1">
    <source>
        <dbReference type="SAM" id="Coils"/>
    </source>
</evidence>
<dbReference type="Proteomes" id="UP000001072">
    <property type="component" value="Unassembled WGS sequence"/>
</dbReference>
<dbReference type="GeneID" id="18936711"/>
<dbReference type="HOGENOM" id="CLU_049472_0_0_1"/>
<dbReference type="VEuPathDB" id="FungiDB:MELLADRAFT_93853"/>
<feature type="compositionally biased region" description="Polar residues" evidence="2">
    <location>
        <begin position="254"/>
        <end position="270"/>
    </location>
</feature>
<keyword evidence="1" id="KW-0175">Coiled coil</keyword>
<dbReference type="AlphaFoldDB" id="F4S5H4"/>
<dbReference type="OrthoDB" id="10654294at2759"/>
<name>F4S5H4_MELLP</name>
<feature type="region of interest" description="Disordered" evidence="2">
    <location>
        <begin position="528"/>
        <end position="551"/>
    </location>
</feature>
<feature type="compositionally biased region" description="Basic and acidic residues" evidence="2">
    <location>
        <begin position="204"/>
        <end position="216"/>
    </location>
</feature>
<feature type="compositionally biased region" description="Low complexity" evidence="2">
    <location>
        <begin position="280"/>
        <end position="293"/>
    </location>
</feature>
<feature type="region of interest" description="Disordered" evidence="2">
    <location>
        <begin position="182"/>
        <end position="295"/>
    </location>
</feature>
<feature type="compositionally biased region" description="Acidic residues" evidence="2">
    <location>
        <begin position="528"/>
        <end position="543"/>
    </location>
</feature>
<feature type="compositionally biased region" description="Polar residues" evidence="2">
    <location>
        <begin position="232"/>
        <end position="241"/>
    </location>
</feature>
<proteinExistence type="predicted"/>
<evidence type="ECO:0000256" key="2">
    <source>
        <dbReference type="SAM" id="MobiDB-lite"/>
    </source>
</evidence>
<evidence type="ECO:0000313" key="3">
    <source>
        <dbReference type="EMBL" id="EGG00026.1"/>
    </source>
</evidence>
<feature type="coiled-coil region" evidence="1">
    <location>
        <begin position="469"/>
        <end position="503"/>
    </location>
</feature>